<organism evidence="1 2">
    <name type="scientific">Yersinia aleksiciae</name>
    <dbReference type="NCBI Taxonomy" id="263819"/>
    <lineage>
        <taxon>Bacteria</taxon>
        <taxon>Pseudomonadati</taxon>
        <taxon>Pseudomonadota</taxon>
        <taxon>Gammaproteobacteria</taxon>
        <taxon>Enterobacterales</taxon>
        <taxon>Yersiniaceae</taxon>
        <taxon>Yersinia</taxon>
    </lineage>
</organism>
<dbReference type="RefSeq" id="WP_048618342.1">
    <property type="nucleotide sequence ID" value="NZ_CABMLM010000005.1"/>
</dbReference>
<keyword evidence="2" id="KW-1185">Reference proteome</keyword>
<dbReference type="Gene3D" id="1.20.910.10">
    <property type="entry name" value="Heme oxygenase-like"/>
    <property type="match status" value="1"/>
</dbReference>
<proteinExistence type="predicted"/>
<sequence length="326" mass="37489">MMLKNSIIIESLQEHRLRLTSRLQVVELVHTDISAYFIAQLMTHRDPEQALKEADCGEEFSNDFMAFLDKNRMLYPFPPDADYIDASLAADALNGELHLWADALYCDPFWQRMNNPDYPGNLNTLYAWAIENYHHTHSVIQHLGAVIAHTNEPLLINKCITHLAEEWDHPYLFKISATRFRHAHQLPPLEENLLPLPSTQGICLFLQMAAKQHPFVYKSCVAVLEKTAQRVEETRQFYRHVAAQHALPDNVVAPLIKHAETDEEYDHLNSLSLFSACYGALPIAIVGEALRLAYRFTEALYLWQCHLLDIYLHQPLGQGHRSRRSA</sequence>
<name>A0ABN4H5E4_YERAE</name>
<dbReference type="Proteomes" id="UP000069914">
    <property type="component" value="Chromosome"/>
</dbReference>
<reference evidence="1 2" key="1">
    <citation type="journal article" date="2015" name="Genome Announc.">
        <title>De Novo Genome Sequence of Yersinia aleksiciae Y159T.</title>
        <authorList>
            <person name="Sprague L.D."/>
            <person name="Neubauer H."/>
        </authorList>
    </citation>
    <scope>NUCLEOTIDE SEQUENCE [LARGE SCALE GENOMIC DNA]</scope>
    <source>
        <strain evidence="1 2">159</strain>
    </source>
</reference>
<dbReference type="EMBL" id="CP011975">
    <property type="protein sequence ID" value="AKP33504.1"/>
    <property type="molecule type" value="Genomic_DNA"/>
</dbReference>
<gene>
    <name evidence="1" type="ORF">ACZ76_08125</name>
</gene>
<protein>
    <submittedName>
        <fullName evidence="1">Uncharacterized protein</fullName>
    </submittedName>
</protein>
<dbReference type="InterPro" id="IPR016084">
    <property type="entry name" value="Haem_Oase-like_multi-hlx"/>
</dbReference>
<evidence type="ECO:0000313" key="1">
    <source>
        <dbReference type="EMBL" id="AKP33504.1"/>
    </source>
</evidence>
<dbReference type="GeneID" id="61904708"/>
<evidence type="ECO:0000313" key="2">
    <source>
        <dbReference type="Proteomes" id="UP000069914"/>
    </source>
</evidence>
<accession>A0ABN4H5E4</accession>